<evidence type="ECO:0000256" key="7">
    <source>
        <dbReference type="ARBA" id="ARBA00029496"/>
    </source>
</evidence>
<keyword evidence="5" id="KW-0234">DNA repair</keyword>
<feature type="region of interest" description="Disordered" evidence="8">
    <location>
        <begin position="656"/>
        <end position="723"/>
    </location>
</feature>
<evidence type="ECO:0000256" key="8">
    <source>
        <dbReference type="SAM" id="MobiDB-lite"/>
    </source>
</evidence>
<keyword evidence="3" id="KW-0227">DNA damage</keyword>
<evidence type="ECO:0000256" key="4">
    <source>
        <dbReference type="ARBA" id="ARBA00023172"/>
    </source>
</evidence>
<comment type="subcellular location">
    <subcellularLocation>
        <location evidence="1">Nucleus</location>
    </subcellularLocation>
</comment>
<proteinExistence type="inferred from homology"/>
<feature type="compositionally biased region" description="Basic residues" evidence="8">
    <location>
        <begin position="678"/>
        <end position="688"/>
    </location>
</feature>
<feature type="compositionally biased region" description="Basic and acidic residues" evidence="8">
    <location>
        <begin position="394"/>
        <end position="409"/>
    </location>
</feature>
<feature type="region of interest" description="Disordered" evidence="8">
    <location>
        <begin position="1"/>
        <end position="29"/>
    </location>
</feature>
<feature type="region of interest" description="Disordered" evidence="8">
    <location>
        <begin position="455"/>
        <end position="576"/>
    </location>
</feature>
<feature type="region of interest" description="Disordered" evidence="8">
    <location>
        <begin position="167"/>
        <end position="187"/>
    </location>
</feature>
<evidence type="ECO:0000313" key="9">
    <source>
        <dbReference type="EMBL" id="RDW26871.1"/>
    </source>
</evidence>
<feature type="compositionally biased region" description="Acidic residues" evidence="8">
    <location>
        <begin position="1"/>
        <end position="13"/>
    </location>
</feature>
<evidence type="ECO:0000256" key="1">
    <source>
        <dbReference type="ARBA" id="ARBA00004123"/>
    </source>
</evidence>
<feature type="region of interest" description="Disordered" evidence="8">
    <location>
        <begin position="41"/>
        <end position="111"/>
    </location>
</feature>
<dbReference type="VEuPathDB" id="FungiDB:YALI0_B05236g"/>
<evidence type="ECO:0000256" key="6">
    <source>
        <dbReference type="ARBA" id="ARBA00023242"/>
    </source>
</evidence>
<organism evidence="9 10">
    <name type="scientific">Yarrowia lipolytica</name>
    <name type="common">Candida lipolytica</name>
    <dbReference type="NCBI Taxonomy" id="4952"/>
    <lineage>
        <taxon>Eukaryota</taxon>
        <taxon>Fungi</taxon>
        <taxon>Dikarya</taxon>
        <taxon>Ascomycota</taxon>
        <taxon>Saccharomycotina</taxon>
        <taxon>Dipodascomycetes</taxon>
        <taxon>Dipodascales</taxon>
        <taxon>Dipodascales incertae sedis</taxon>
        <taxon>Yarrowia</taxon>
    </lineage>
</organism>
<dbReference type="Proteomes" id="UP000256601">
    <property type="component" value="Unassembled WGS sequence"/>
</dbReference>
<evidence type="ECO:0000256" key="3">
    <source>
        <dbReference type="ARBA" id="ARBA00022763"/>
    </source>
</evidence>
<sequence>MPLDDLEAPEFTEPEPGLSREEDEEMFRARAQRLDRFVHGVIQSRSTLPKAPASEGNPLGRPSHTMRHVGSSSITVQTEKDATKPTTKRKKPRKARDSSITKKTKTSRRKKVPLDQVPNTVMPAMRAVSLTQRVELVGPKVANYKRNSDYMDTNVHPRAIKEMMKSRDEKKATNPTNLEPNTPHSLMGLTRSIPSDLGLEEVFQLHDVSYQERDLASDSDLSESCFKVEGDAHVGPHALVCFSDTGDDEISFSGSSELRGKWELDEDQIESVNTEDKSVEITNVKSLPEVIYMGEDTSAERVFKPSTGAVGVSLNSRVLASDSQQDCSFSPPPTFNYNNYKSFFTVAESSVAHVSDSECDSTQSHDSTRYGRPRNEYDREIIIRIESSSPESASKADRNATDIYDRVSHEATPVRSTKVQGRSKRPHVDDEGALIPRMINTQSGPTHIYRMCSSDSEEVDSWTPGKSSGLQTRNINPRENEASRHPHASSSSPMAGHSTPKAQESHSPPHEDASSSEEVLSSGDSSIISMRVGTGKSIHGPSPNTHSRSFSTTRKTVEENTASNASAQRADSRRRSEIDLTGLSSVMDNSNVSEHFVPESPEAALDQLHLMPDLCEINRHNIATSPCGVGLQAGLIKRSGDLPDGEEEDSVIILGTPGKVIGDDISDSTLSEPSGSRQQKRSAPKKTLARSSEKRRAEERTGDDNSKAPPSTQATASIAGQMIEKGEVDKMKMSELTEFMMSAPEARDMWLKMLTYQPISLSQLMEFNKEHGIKISKVLTIAWCDLHGVTWTSREEEKETAKESNSD</sequence>
<dbReference type="Pfam" id="PF09494">
    <property type="entry name" value="Slx4"/>
    <property type="match status" value="1"/>
</dbReference>
<dbReference type="EMBL" id="KZ858972">
    <property type="protein sequence ID" value="RDW26871.1"/>
    <property type="molecule type" value="Genomic_DNA"/>
</dbReference>
<comment type="similarity">
    <text evidence="2">Belongs to the SLX4 family.</text>
</comment>
<feature type="compositionally biased region" description="Polar residues" evidence="8">
    <location>
        <begin position="542"/>
        <end position="554"/>
    </location>
</feature>
<dbReference type="GO" id="GO:0033557">
    <property type="term" value="C:Slx1-Slx4 complex"/>
    <property type="evidence" value="ECO:0007669"/>
    <property type="project" value="InterPro"/>
</dbReference>
<gene>
    <name evidence="9" type="ORF">B0I71DRAFT_130126</name>
</gene>
<dbReference type="PANTHER" id="PTHR21541">
    <property type="entry name" value="BTB POZ DOMAIN CONTAINING 12"/>
    <property type="match status" value="1"/>
</dbReference>
<feature type="compositionally biased region" description="Low complexity" evidence="8">
    <location>
        <begin position="516"/>
        <end position="526"/>
    </location>
</feature>
<feature type="compositionally biased region" description="Basic and acidic residues" evidence="8">
    <location>
        <begin position="503"/>
        <end position="513"/>
    </location>
</feature>
<feature type="compositionally biased region" description="Polar residues" evidence="8">
    <location>
        <begin position="464"/>
        <end position="475"/>
    </location>
</feature>
<name>A0A371C998_YARLL</name>
<accession>A0A371C998</accession>
<feature type="region of interest" description="Disordered" evidence="8">
    <location>
        <begin position="354"/>
        <end position="431"/>
    </location>
</feature>
<dbReference type="GO" id="GO:0006260">
    <property type="term" value="P:DNA replication"/>
    <property type="evidence" value="ECO:0007669"/>
    <property type="project" value="InterPro"/>
</dbReference>
<protein>
    <recommendedName>
        <fullName evidence="7">Structure-specific endonuclease subunit SLX4</fullName>
    </recommendedName>
</protein>
<feature type="compositionally biased region" description="Polar residues" evidence="8">
    <location>
        <begin position="173"/>
        <end position="184"/>
    </location>
</feature>
<dbReference type="VEuPathDB" id="FungiDB:YALI1_B07220g"/>
<evidence type="ECO:0000313" key="10">
    <source>
        <dbReference type="Proteomes" id="UP000256601"/>
    </source>
</evidence>
<dbReference type="InterPro" id="IPR018574">
    <property type="entry name" value="Structure-sp_endonuc_su_Slx4"/>
</dbReference>
<feature type="compositionally biased region" description="Low complexity" evidence="8">
    <location>
        <begin position="488"/>
        <end position="500"/>
    </location>
</feature>
<dbReference type="GO" id="GO:0006281">
    <property type="term" value="P:DNA repair"/>
    <property type="evidence" value="ECO:0007669"/>
    <property type="project" value="UniProtKB-KW"/>
</dbReference>
<keyword evidence="6" id="KW-0539">Nucleus</keyword>
<dbReference type="GO" id="GO:0000712">
    <property type="term" value="P:resolution of meiotic recombination intermediates"/>
    <property type="evidence" value="ECO:0007669"/>
    <property type="project" value="TreeGrafter"/>
</dbReference>
<evidence type="ECO:0000256" key="2">
    <source>
        <dbReference type="ARBA" id="ARBA00006661"/>
    </source>
</evidence>
<dbReference type="PANTHER" id="PTHR21541:SF3">
    <property type="entry name" value="STRUCTURE-SPECIFIC ENDONUCLEASE SUBUNIT SLX4"/>
    <property type="match status" value="1"/>
</dbReference>
<keyword evidence="4" id="KW-0233">DNA recombination</keyword>
<feature type="compositionally biased region" description="Polar residues" evidence="8">
    <location>
        <begin position="667"/>
        <end position="677"/>
    </location>
</feature>
<feature type="compositionally biased region" description="Basic and acidic residues" evidence="8">
    <location>
        <begin position="691"/>
        <end position="706"/>
    </location>
</feature>
<feature type="compositionally biased region" description="Basic residues" evidence="8">
    <location>
        <begin position="102"/>
        <end position="111"/>
    </location>
</feature>
<reference evidence="9 10" key="1">
    <citation type="submission" date="2018-07" db="EMBL/GenBank/DDBJ databases">
        <title>Draft Genome Assemblies for Five Robust Yarrowia lipolytica Strains Exhibiting High Lipid Production and Pentose Sugar Utilization and Sugar Alcohol Secretion from Undetoxified Lignocellulosic Biomass Hydrolysates.</title>
        <authorList>
            <consortium name="DOE Joint Genome Institute"/>
            <person name="Walker C."/>
            <person name="Ryu S."/>
            <person name="Na H."/>
            <person name="Zane M."/>
            <person name="LaButti K."/>
            <person name="Lipzen A."/>
            <person name="Haridas S."/>
            <person name="Barry K."/>
            <person name="Grigoriev I.V."/>
            <person name="Quarterman J."/>
            <person name="Slininger P."/>
            <person name="Dien B."/>
            <person name="Trinh C.T."/>
        </authorList>
    </citation>
    <scope>NUCLEOTIDE SEQUENCE [LARGE SCALE GENOMIC DNA]</scope>
    <source>
        <strain evidence="9 10">YB392</strain>
    </source>
</reference>
<feature type="compositionally biased region" description="Polar residues" evidence="8">
    <location>
        <begin position="708"/>
        <end position="718"/>
    </location>
</feature>
<dbReference type="AlphaFoldDB" id="A0A371C998"/>
<feature type="compositionally biased region" description="Basic and acidic residues" evidence="8">
    <location>
        <begin position="366"/>
        <end position="383"/>
    </location>
</feature>
<evidence type="ECO:0000256" key="5">
    <source>
        <dbReference type="ARBA" id="ARBA00023204"/>
    </source>
</evidence>